<reference evidence="1 2" key="2">
    <citation type="journal article" date="2017" name="Front. Plant Sci.">
        <title>Gene Classification and Mining of Molecular Markers Useful in Red Clover (Trifolium pratense) Breeding.</title>
        <authorList>
            <person name="Istvanek J."/>
            <person name="Dluhosova J."/>
            <person name="Dluhos P."/>
            <person name="Patkova L."/>
            <person name="Nedelnik J."/>
            <person name="Repkova J."/>
        </authorList>
    </citation>
    <scope>NUCLEOTIDE SEQUENCE [LARGE SCALE GENOMIC DNA]</scope>
    <source>
        <strain evidence="2">cv. Tatra</strain>
        <tissue evidence="1">Young leaves</tissue>
    </source>
</reference>
<gene>
    <name evidence="1" type="ORF">L195_g063956</name>
</gene>
<reference evidence="1 2" key="1">
    <citation type="journal article" date="2014" name="Am. J. Bot.">
        <title>Genome assembly and annotation for red clover (Trifolium pratense; Fabaceae).</title>
        <authorList>
            <person name="Istvanek J."/>
            <person name="Jaros M."/>
            <person name="Krenek A."/>
            <person name="Repkova J."/>
        </authorList>
    </citation>
    <scope>NUCLEOTIDE SEQUENCE [LARGE SCALE GENOMIC DNA]</scope>
    <source>
        <strain evidence="2">cv. Tatra</strain>
        <tissue evidence="1">Young leaves</tissue>
    </source>
</reference>
<name>A0A2K3KQ30_TRIPR</name>
<evidence type="ECO:0000313" key="2">
    <source>
        <dbReference type="Proteomes" id="UP000236291"/>
    </source>
</evidence>
<proteinExistence type="predicted"/>
<feature type="non-terminal residue" evidence="1">
    <location>
        <position position="66"/>
    </location>
</feature>
<comment type="caution">
    <text evidence="1">The sequence shown here is derived from an EMBL/GenBank/DDBJ whole genome shotgun (WGS) entry which is preliminary data.</text>
</comment>
<evidence type="ECO:0000313" key="1">
    <source>
        <dbReference type="EMBL" id="PNX68390.1"/>
    </source>
</evidence>
<accession>A0A2K3KQ30</accession>
<dbReference type="Proteomes" id="UP000236291">
    <property type="component" value="Unassembled WGS sequence"/>
</dbReference>
<dbReference type="EMBL" id="ASHM01227135">
    <property type="protein sequence ID" value="PNX68390.1"/>
    <property type="molecule type" value="Genomic_DNA"/>
</dbReference>
<protein>
    <submittedName>
        <fullName evidence="1">Uncharacterized protein</fullName>
    </submittedName>
</protein>
<organism evidence="1 2">
    <name type="scientific">Trifolium pratense</name>
    <name type="common">Red clover</name>
    <dbReference type="NCBI Taxonomy" id="57577"/>
    <lineage>
        <taxon>Eukaryota</taxon>
        <taxon>Viridiplantae</taxon>
        <taxon>Streptophyta</taxon>
        <taxon>Embryophyta</taxon>
        <taxon>Tracheophyta</taxon>
        <taxon>Spermatophyta</taxon>
        <taxon>Magnoliopsida</taxon>
        <taxon>eudicotyledons</taxon>
        <taxon>Gunneridae</taxon>
        <taxon>Pentapetalae</taxon>
        <taxon>rosids</taxon>
        <taxon>fabids</taxon>
        <taxon>Fabales</taxon>
        <taxon>Fabaceae</taxon>
        <taxon>Papilionoideae</taxon>
        <taxon>50 kb inversion clade</taxon>
        <taxon>NPAAA clade</taxon>
        <taxon>Hologalegina</taxon>
        <taxon>IRL clade</taxon>
        <taxon>Trifolieae</taxon>
        <taxon>Trifolium</taxon>
    </lineage>
</organism>
<dbReference type="AlphaFoldDB" id="A0A2K3KQ30"/>
<sequence length="66" mass="7347">MPSPDRAEVLKAVKKFEQCRRDNVGVVKDGGERYPDSSIVSSPTTSNDWKHWVVMQGNDKVAADDV</sequence>